<accession>A0A388KQL8</accession>
<dbReference type="GO" id="GO:0000139">
    <property type="term" value="C:Golgi membrane"/>
    <property type="evidence" value="ECO:0007669"/>
    <property type="project" value="UniProtKB-SubCell"/>
</dbReference>
<evidence type="ECO:0000313" key="8">
    <source>
        <dbReference type="EMBL" id="GBG72298.1"/>
    </source>
</evidence>
<name>A0A388KQL8_CHABU</name>
<comment type="caution">
    <text evidence="8">The sequence shown here is derived from an EMBL/GenBank/DDBJ whole genome shotgun (WGS) entry which is preliminary data.</text>
</comment>
<dbReference type="Proteomes" id="UP000265515">
    <property type="component" value="Unassembled WGS sequence"/>
</dbReference>
<evidence type="ECO:0000256" key="2">
    <source>
        <dbReference type="ARBA" id="ARBA00010271"/>
    </source>
</evidence>
<dbReference type="InterPro" id="IPR040911">
    <property type="entry name" value="Exostosin_GT47"/>
</dbReference>
<evidence type="ECO:0000256" key="5">
    <source>
        <dbReference type="SAM" id="MobiDB-lite"/>
    </source>
</evidence>
<dbReference type="OMA" id="AFHMTIH"/>
<proteinExistence type="inferred from homology"/>
<evidence type="ECO:0000256" key="1">
    <source>
        <dbReference type="ARBA" id="ARBA00004323"/>
    </source>
</evidence>
<evidence type="ECO:0000256" key="6">
    <source>
        <dbReference type="SAM" id="Phobius"/>
    </source>
</evidence>
<feature type="domain" description="Exostosin GT47" evidence="7">
    <location>
        <begin position="157"/>
        <end position="443"/>
    </location>
</feature>
<evidence type="ECO:0000313" key="9">
    <source>
        <dbReference type="Proteomes" id="UP000265515"/>
    </source>
</evidence>
<keyword evidence="9" id="KW-1185">Reference proteome</keyword>
<dbReference type="GO" id="GO:0016757">
    <property type="term" value="F:glycosyltransferase activity"/>
    <property type="evidence" value="ECO:0007669"/>
    <property type="project" value="InterPro"/>
</dbReference>
<reference evidence="8 9" key="1">
    <citation type="journal article" date="2018" name="Cell">
        <title>The Chara Genome: Secondary Complexity and Implications for Plant Terrestrialization.</title>
        <authorList>
            <person name="Nishiyama T."/>
            <person name="Sakayama H."/>
            <person name="Vries J.D."/>
            <person name="Buschmann H."/>
            <person name="Saint-Marcoux D."/>
            <person name="Ullrich K.K."/>
            <person name="Haas F.B."/>
            <person name="Vanderstraeten L."/>
            <person name="Becker D."/>
            <person name="Lang D."/>
            <person name="Vosolsobe S."/>
            <person name="Rombauts S."/>
            <person name="Wilhelmsson P.K.I."/>
            <person name="Janitza P."/>
            <person name="Kern R."/>
            <person name="Heyl A."/>
            <person name="Rumpler F."/>
            <person name="Villalobos L.I.A.C."/>
            <person name="Clay J.M."/>
            <person name="Skokan R."/>
            <person name="Toyoda A."/>
            <person name="Suzuki Y."/>
            <person name="Kagoshima H."/>
            <person name="Schijlen E."/>
            <person name="Tajeshwar N."/>
            <person name="Catarino B."/>
            <person name="Hetherington A.J."/>
            <person name="Saltykova A."/>
            <person name="Bonnot C."/>
            <person name="Breuninger H."/>
            <person name="Symeonidi A."/>
            <person name="Radhakrishnan G.V."/>
            <person name="Van Nieuwerburgh F."/>
            <person name="Deforce D."/>
            <person name="Chang C."/>
            <person name="Karol K.G."/>
            <person name="Hedrich R."/>
            <person name="Ulvskov P."/>
            <person name="Glockner G."/>
            <person name="Delwiche C.F."/>
            <person name="Petrasek J."/>
            <person name="Van de Peer Y."/>
            <person name="Friml J."/>
            <person name="Beilby M."/>
            <person name="Dolan L."/>
            <person name="Kohara Y."/>
            <person name="Sugano S."/>
            <person name="Fujiyama A."/>
            <person name="Delaux P.-M."/>
            <person name="Quint M."/>
            <person name="TheiBen G."/>
            <person name="Hagemann M."/>
            <person name="Harholt J."/>
            <person name="Dunand C."/>
            <person name="Zachgo S."/>
            <person name="Langdale J."/>
            <person name="Maumus F."/>
            <person name="Straeten D.V.D."/>
            <person name="Gould S.B."/>
            <person name="Rensing S.A."/>
        </authorList>
    </citation>
    <scope>NUCLEOTIDE SEQUENCE [LARGE SCALE GENOMIC DNA]</scope>
    <source>
        <strain evidence="8 9">S276</strain>
    </source>
</reference>
<protein>
    <recommendedName>
        <fullName evidence="7">Exostosin GT47 domain-containing protein</fullName>
    </recommendedName>
</protein>
<comment type="subcellular location">
    <subcellularLocation>
        <location evidence="1">Golgi apparatus membrane</location>
        <topology evidence="1">Single-pass type II membrane protein</topology>
    </subcellularLocation>
</comment>
<keyword evidence="3" id="KW-0735">Signal-anchor</keyword>
<dbReference type="Pfam" id="PF03016">
    <property type="entry name" value="Exostosin_GT47"/>
    <property type="match status" value="1"/>
</dbReference>
<keyword evidence="6" id="KW-1133">Transmembrane helix</keyword>
<feature type="region of interest" description="Disordered" evidence="5">
    <location>
        <begin position="75"/>
        <end position="102"/>
    </location>
</feature>
<evidence type="ECO:0000256" key="3">
    <source>
        <dbReference type="ARBA" id="ARBA00022968"/>
    </source>
</evidence>
<keyword evidence="4" id="KW-0333">Golgi apparatus</keyword>
<dbReference type="PANTHER" id="PTHR11062">
    <property type="entry name" value="EXOSTOSIN HEPARAN SULFATE GLYCOSYLTRANSFERASE -RELATED"/>
    <property type="match status" value="1"/>
</dbReference>
<feature type="transmembrane region" description="Helical" evidence="6">
    <location>
        <begin position="12"/>
        <end position="31"/>
    </location>
</feature>
<sequence length="502" mass="56660">MGRTAYHGGGGLGLCFAVLLAFVVLGSVALWRSPHHADSGDAVNPSTYLVAPLGSSRGALETTYPPRRALAQLKKGDILSGEGGSSQKDGGQRKARVGNKAEADDQLREKLLKEIGSSWEIDALGTDVALKPVSEPQQSTGIYYDASALIATHAEMEEKFKIYVYKDGDEPLVHTGPCKEIYAIDGLFQNELQRETNKFVTKDPARADLFFVPYNPTNVVDLLFEPGSHSYAPMVEFVKDYITHIQSQHPYFNRSNGTDHFMLSCHDWSSYTTWAHEVFDINSIKVLCNANSSQNFHSKKDVSLPELTIPGGMYPLVFDGNPPENRSLLAFFSGGDHGPVRPLLFQHWLNRNDSDMLIFKQTQVISLDENYIKLMERAKFCLCPAGYDVNSPRLVESIYYGCVPVIVTDDFVLPFSEVLRWETFSVRLPVKDIPNMKKILASIPLATYISMQAKLKHVRRHFIWNNPPQKYDIFHMVMHDLWVRKKRLLNKEIEYVYVPNVH</sequence>
<dbReference type="PANTHER" id="PTHR11062:SF337">
    <property type="entry name" value="OS04G0109900 PROTEIN"/>
    <property type="match status" value="1"/>
</dbReference>
<organism evidence="8 9">
    <name type="scientific">Chara braunii</name>
    <name type="common">Braun's stonewort</name>
    <dbReference type="NCBI Taxonomy" id="69332"/>
    <lineage>
        <taxon>Eukaryota</taxon>
        <taxon>Viridiplantae</taxon>
        <taxon>Streptophyta</taxon>
        <taxon>Charophyceae</taxon>
        <taxon>Charales</taxon>
        <taxon>Characeae</taxon>
        <taxon>Chara</taxon>
    </lineage>
</organism>
<evidence type="ECO:0000259" key="7">
    <source>
        <dbReference type="Pfam" id="PF03016"/>
    </source>
</evidence>
<gene>
    <name evidence="8" type="ORF">CBR_g11226</name>
</gene>
<dbReference type="InterPro" id="IPR004263">
    <property type="entry name" value="Exostosin"/>
</dbReference>
<dbReference type="STRING" id="69332.A0A388KQL8"/>
<dbReference type="EMBL" id="BFEA01000162">
    <property type="protein sequence ID" value="GBG72298.1"/>
    <property type="molecule type" value="Genomic_DNA"/>
</dbReference>
<dbReference type="OrthoDB" id="1924787at2759"/>
<keyword evidence="6" id="KW-0812">Transmembrane</keyword>
<keyword evidence="6" id="KW-0472">Membrane</keyword>
<evidence type="ECO:0000256" key="4">
    <source>
        <dbReference type="ARBA" id="ARBA00023034"/>
    </source>
</evidence>
<dbReference type="Gramene" id="GBG72298">
    <property type="protein sequence ID" value="GBG72298"/>
    <property type="gene ID" value="CBR_g11226"/>
</dbReference>
<dbReference type="AlphaFoldDB" id="A0A388KQL8"/>
<comment type="similarity">
    <text evidence="2">Belongs to the glycosyltransferase 47 family.</text>
</comment>